<organism evidence="1 2">
    <name type="scientific">Escherichia coli 97.0246</name>
    <dbReference type="NCBI Taxonomy" id="869670"/>
    <lineage>
        <taxon>Bacteria</taxon>
        <taxon>Pseudomonadati</taxon>
        <taxon>Pseudomonadota</taxon>
        <taxon>Gammaproteobacteria</taxon>
        <taxon>Enterobacterales</taxon>
        <taxon>Enterobacteriaceae</taxon>
        <taxon>Escherichia</taxon>
    </lineage>
</organism>
<protein>
    <submittedName>
        <fullName evidence="1">Uncharacterized protein</fullName>
    </submittedName>
</protein>
<evidence type="ECO:0000313" key="1">
    <source>
        <dbReference type="EMBL" id="EIG94726.1"/>
    </source>
</evidence>
<dbReference type="EMBL" id="AEZJ02000009">
    <property type="protein sequence ID" value="EIG94726.1"/>
    <property type="molecule type" value="Genomic_DNA"/>
</dbReference>
<name>A0A8E0FQW6_ECOLX</name>
<evidence type="ECO:0000313" key="2">
    <source>
        <dbReference type="Proteomes" id="UP000004454"/>
    </source>
</evidence>
<reference evidence="1 2" key="1">
    <citation type="submission" date="2011-12" db="EMBL/GenBank/DDBJ databases">
        <authorList>
            <person name="Brinkac L."/>
            <person name="Radune D."/>
            <person name="Sanka R."/>
            <person name="Selengut J."/>
            <person name="DebRoy C."/>
            <person name="Feng P."/>
            <person name="Fratamico P.M."/>
            <person name="Kapur V."/>
            <person name="Kariyawasam S."/>
            <person name="Losada L."/>
            <person name="Nierman W.C."/>
            <person name="Nelson K."/>
        </authorList>
    </citation>
    <scope>NUCLEOTIDE SEQUENCE [LARGE SCALE GENOMIC DNA]</scope>
    <source>
        <strain evidence="1 2">97.0246</strain>
    </source>
</reference>
<accession>A0A8E0FQW6</accession>
<gene>
    <name evidence="1" type="ORF">EC970246_5017</name>
</gene>
<sequence length="58" mass="6954">MSFIFNEETLYFTVFGGDFIMDDLKIVKNTEAWVWYKNCDSKNKKVAVELLQIYELHQ</sequence>
<dbReference type="Proteomes" id="UP000004454">
    <property type="component" value="Unassembled WGS sequence"/>
</dbReference>
<dbReference type="AlphaFoldDB" id="A0A8E0FQW6"/>
<proteinExistence type="predicted"/>
<comment type="caution">
    <text evidence="1">The sequence shown here is derived from an EMBL/GenBank/DDBJ whole genome shotgun (WGS) entry which is preliminary data.</text>
</comment>